<feature type="compositionally biased region" description="Low complexity" evidence="1">
    <location>
        <begin position="65"/>
        <end position="89"/>
    </location>
</feature>
<evidence type="ECO:0000313" key="4">
    <source>
        <dbReference type="Proteomes" id="UP000324758"/>
    </source>
</evidence>
<keyword evidence="2" id="KW-0812">Transmembrane</keyword>
<sequence length="140" mass="14299">MADDRFPNDPYRPNLADDEYLRAARRDGDFQVDPELGEGPASSGKVALFAVAVALVLGAVFYGLNNSSTGNQASTTPTTQTAQQTAPANPAAPPGMRDVTPRNNAQPGMTTGAAPSKPAAPAPDMPAAKPDPAPPSDGAK</sequence>
<dbReference type="EMBL" id="VSSS01000061">
    <property type="protein sequence ID" value="TYL89259.1"/>
    <property type="molecule type" value="Genomic_DNA"/>
</dbReference>
<keyword evidence="4" id="KW-1185">Reference proteome</keyword>
<dbReference type="OrthoDB" id="8141352at2"/>
<reference evidence="3 4" key="1">
    <citation type="submission" date="2019-08" db="EMBL/GenBank/DDBJ databases">
        <title>Bradyrhizobium hipponensis sp. nov., a rhizobium isolated from a Lupinus angustifolius root nodule in Tunisia.</title>
        <authorList>
            <person name="Off K."/>
            <person name="Rejili M."/>
            <person name="Mars M."/>
            <person name="Brachmann A."/>
            <person name="Marin M."/>
        </authorList>
    </citation>
    <scope>NUCLEOTIDE SEQUENCE [LARGE SCALE GENOMIC DNA]</scope>
    <source>
        <strain evidence="3 4">CTAW71</strain>
    </source>
</reference>
<name>A0A5D3K204_9BRAD</name>
<protein>
    <submittedName>
        <fullName evidence="3">Uncharacterized protein</fullName>
    </submittedName>
</protein>
<proteinExistence type="predicted"/>
<evidence type="ECO:0000256" key="2">
    <source>
        <dbReference type="SAM" id="Phobius"/>
    </source>
</evidence>
<accession>A0A5D3K204</accession>
<evidence type="ECO:0000256" key="1">
    <source>
        <dbReference type="SAM" id="MobiDB-lite"/>
    </source>
</evidence>
<organism evidence="3 4">
    <name type="scientific">Bradyrhizobium rifense</name>
    <dbReference type="NCBI Taxonomy" id="515499"/>
    <lineage>
        <taxon>Bacteria</taxon>
        <taxon>Pseudomonadati</taxon>
        <taxon>Pseudomonadota</taxon>
        <taxon>Alphaproteobacteria</taxon>
        <taxon>Hyphomicrobiales</taxon>
        <taxon>Nitrobacteraceae</taxon>
        <taxon>Bradyrhizobium</taxon>
    </lineage>
</organism>
<keyword evidence="2" id="KW-1133">Transmembrane helix</keyword>
<evidence type="ECO:0000313" key="3">
    <source>
        <dbReference type="EMBL" id="TYL89259.1"/>
    </source>
</evidence>
<feature type="region of interest" description="Disordered" evidence="1">
    <location>
        <begin position="65"/>
        <end position="140"/>
    </location>
</feature>
<feature type="compositionally biased region" description="Pro residues" evidence="1">
    <location>
        <begin position="118"/>
        <end position="140"/>
    </location>
</feature>
<keyword evidence="2" id="KW-0472">Membrane</keyword>
<gene>
    <name evidence="3" type="ORF">FXB40_35715</name>
</gene>
<feature type="transmembrane region" description="Helical" evidence="2">
    <location>
        <begin position="46"/>
        <end position="64"/>
    </location>
</feature>
<dbReference type="RefSeq" id="WP_148776973.1">
    <property type="nucleotide sequence ID" value="NZ_VSSS01000061.1"/>
</dbReference>
<comment type="caution">
    <text evidence="3">The sequence shown here is derived from an EMBL/GenBank/DDBJ whole genome shotgun (WGS) entry which is preliminary data.</text>
</comment>
<dbReference type="Proteomes" id="UP000324758">
    <property type="component" value="Unassembled WGS sequence"/>
</dbReference>
<dbReference type="AlphaFoldDB" id="A0A5D3K204"/>